<accession>A0A0L1MJF6</accession>
<proteinExistence type="predicted"/>
<dbReference type="AlphaFoldDB" id="A0A0L1MJF6"/>
<feature type="domain" description="DUF5636" evidence="1">
    <location>
        <begin position="39"/>
        <end position="230"/>
    </location>
</feature>
<comment type="caution">
    <text evidence="2">The sequence shown here is derived from an EMBL/GenBank/DDBJ whole genome shotgun (WGS) entry which is preliminary data.</text>
</comment>
<dbReference type="Proteomes" id="UP000036955">
    <property type="component" value="Unassembled WGS sequence"/>
</dbReference>
<evidence type="ECO:0000313" key="3">
    <source>
        <dbReference type="Proteomes" id="UP000036955"/>
    </source>
</evidence>
<dbReference type="OrthoDB" id="6875796at2"/>
<reference evidence="2 3" key="1">
    <citation type="submission" date="2015-06" db="EMBL/GenBank/DDBJ databases">
        <authorList>
            <person name="Hoefler B.C."/>
            <person name="Straight P.D."/>
        </authorList>
    </citation>
    <scope>NUCLEOTIDE SEQUENCE [LARGE SCALE GENOMIC DNA]</scope>
    <source>
        <strain evidence="2 3">Riq4</strain>
    </source>
</reference>
<dbReference type="Pfam" id="PF18686">
    <property type="entry name" value="DUF5636"/>
    <property type="match status" value="1"/>
</dbReference>
<evidence type="ECO:0000259" key="1">
    <source>
        <dbReference type="Pfam" id="PF18686"/>
    </source>
</evidence>
<gene>
    <name evidence="2" type="ORF">ACS77_06475</name>
</gene>
<organism evidence="2 3">
    <name type="scientific">Pseudomonas syringae</name>
    <dbReference type="NCBI Taxonomy" id="317"/>
    <lineage>
        <taxon>Bacteria</taxon>
        <taxon>Pseudomonadati</taxon>
        <taxon>Pseudomonadota</taxon>
        <taxon>Gammaproteobacteria</taxon>
        <taxon>Pseudomonadales</taxon>
        <taxon>Pseudomonadaceae</taxon>
        <taxon>Pseudomonas</taxon>
    </lineage>
</organism>
<name>A0A0L1MJF6_PSESX</name>
<dbReference type="PATRIC" id="fig|317.197.peg.395"/>
<protein>
    <recommendedName>
        <fullName evidence="1">DUF5636 domain-containing protein</fullName>
    </recommendedName>
</protein>
<dbReference type="EMBL" id="LFQK01000011">
    <property type="protein sequence ID" value="KNH28628.1"/>
    <property type="molecule type" value="Genomic_DNA"/>
</dbReference>
<sequence>MPGYEILKEQDYVLTVKEKDKERKRAKQKETDFHNDLIDYGKIFDLLEDKPRFEQGITNLSKDLWDHYRLITKTKDNEPTKSLPFGNLFTRCLGLEAMKNGFKFQQNLEADTDFNTVPNKFKLTMNDQYVGYLIHHKFFWKDSIAADHGEHSHSLQWLVIARELNGQTTSMAHELYTRSVDYYRRDGKNLTTSLWETLVDCFPALGGGAKVGSTTTDSYRSPNNITRLLIGYGNGLNPINDHFLSHYLSTKYKKKSLVEITPSEQIKFKDLYTDDHTHTDWERGTEVFNKARLTRKKVTNTDPELFSKRTAASYTFHGKSGFLYTGS</sequence>
<dbReference type="InterPro" id="IPR040708">
    <property type="entry name" value="DUF5636"/>
</dbReference>
<evidence type="ECO:0000313" key="2">
    <source>
        <dbReference type="EMBL" id="KNH28628.1"/>
    </source>
</evidence>